<reference evidence="2" key="1">
    <citation type="submission" date="2020-05" db="EMBL/GenBank/DDBJ databases">
        <authorList>
            <person name="Chiriac C."/>
            <person name="Salcher M."/>
            <person name="Ghai R."/>
            <person name="Kavagutti S V."/>
        </authorList>
    </citation>
    <scope>NUCLEOTIDE SEQUENCE</scope>
</reference>
<protein>
    <submittedName>
        <fullName evidence="2">Unannotated protein</fullName>
    </submittedName>
</protein>
<dbReference type="Pfam" id="PF00085">
    <property type="entry name" value="Thioredoxin"/>
    <property type="match status" value="1"/>
</dbReference>
<name>A0A6J6J0D0_9ZZZZ</name>
<gene>
    <name evidence="2" type="ORF">UFOPK2032_00534</name>
</gene>
<dbReference type="InterPro" id="IPR013766">
    <property type="entry name" value="Thioredoxin_domain"/>
</dbReference>
<evidence type="ECO:0000259" key="1">
    <source>
        <dbReference type="Pfam" id="PF00085"/>
    </source>
</evidence>
<dbReference type="AlphaFoldDB" id="A0A6J6J0D0"/>
<accession>A0A6J6J0D0</accession>
<sequence>MDNRLALIGLLILAALAAGFWWKARTGKAKLVKSGELVDLGKLNATKAGEAVSSFGANATLVQFSTEFCTVCVATARFYKELEKATPGLKHIEIDITDRMDLAAHFSIMQTPTTLILDKHGMVKARIGGAPRQNVIATELEKLEKK</sequence>
<dbReference type="InterPro" id="IPR036249">
    <property type="entry name" value="Thioredoxin-like_sf"/>
</dbReference>
<evidence type="ECO:0000313" key="2">
    <source>
        <dbReference type="EMBL" id="CAB4630145.1"/>
    </source>
</evidence>
<organism evidence="2">
    <name type="scientific">freshwater metagenome</name>
    <dbReference type="NCBI Taxonomy" id="449393"/>
    <lineage>
        <taxon>unclassified sequences</taxon>
        <taxon>metagenomes</taxon>
        <taxon>ecological metagenomes</taxon>
    </lineage>
</organism>
<dbReference type="EMBL" id="CAEZVM010000013">
    <property type="protein sequence ID" value="CAB4630145.1"/>
    <property type="molecule type" value="Genomic_DNA"/>
</dbReference>
<dbReference type="CDD" id="cd02947">
    <property type="entry name" value="TRX_family"/>
    <property type="match status" value="1"/>
</dbReference>
<feature type="domain" description="Thioredoxin" evidence="1">
    <location>
        <begin position="52"/>
        <end position="138"/>
    </location>
</feature>
<dbReference type="Gene3D" id="3.40.30.10">
    <property type="entry name" value="Glutaredoxin"/>
    <property type="match status" value="1"/>
</dbReference>
<dbReference type="SUPFAM" id="SSF52833">
    <property type="entry name" value="Thioredoxin-like"/>
    <property type="match status" value="1"/>
</dbReference>
<proteinExistence type="predicted"/>